<keyword evidence="1" id="KW-0472">Membrane</keyword>
<organism evidence="2 3">
    <name type="scientific">Dicentrarchus labrax</name>
    <name type="common">European seabass</name>
    <name type="synonym">Morone labrax</name>
    <dbReference type="NCBI Taxonomy" id="13489"/>
    <lineage>
        <taxon>Eukaryota</taxon>
        <taxon>Metazoa</taxon>
        <taxon>Chordata</taxon>
        <taxon>Craniata</taxon>
        <taxon>Vertebrata</taxon>
        <taxon>Euteleostomi</taxon>
        <taxon>Actinopterygii</taxon>
        <taxon>Neopterygii</taxon>
        <taxon>Teleostei</taxon>
        <taxon>Neoteleostei</taxon>
        <taxon>Acanthomorphata</taxon>
        <taxon>Eupercaria</taxon>
        <taxon>Moronidae</taxon>
        <taxon>Dicentrarchus</taxon>
    </lineage>
</organism>
<accession>A0A8C4E9J2</accession>
<evidence type="ECO:0000313" key="3">
    <source>
        <dbReference type="Proteomes" id="UP000694389"/>
    </source>
</evidence>
<dbReference type="Proteomes" id="UP000694389">
    <property type="component" value="Unassembled WGS sequence"/>
</dbReference>
<keyword evidence="1" id="KW-1133">Transmembrane helix</keyword>
<keyword evidence="1" id="KW-0812">Transmembrane</keyword>
<evidence type="ECO:0000256" key="1">
    <source>
        <dbReference type="SAM" id="Phobius"/>
    </source>
</evidence>
<keyword evidence="3" id="KW-1185">Reference proteome</keyword>
<dbReference type="Ensembl" id="ENSDLAT00005017104.2">
    <property type="protein sequence ID" value="ENSDLAP00005015786.2"/>
    <property type="gene ID" value="ENSDLAG00005007741.2"/>
</dbReference>
<name>A0A8C4E9J2_DICLA</name>
<sequence length="93" mass="10109">MVSHSLMELFETMPALLRSLHHIITSFVWFRWAVAVIVIRDDKVCHRWLTVLVETADSPVFGSHTPGSGCSRASSCGSAALRCGSCSVASHHG</sequence>
<proteinExistence type="predicted"/>
<dbReference type="AlphaFoldDB" id="A0A8C4E9J2"/>
<reference evidence="2" key="1">
    <citation type="submission" date="2025-08" db="UniProtKB">
        <authorList>
            <consortium name="Ensembl"/>
        </authorList>
    </citation>
    <scope>IDENTIFICATION</scope>
</reference>
<reference evidence="2" key="2">
    <citation type="submission" date="2025-09" db="UniProtKB">
        <authorList>
            <consortium name="Ensembl"/>
        </authorList>
    </citation>
    <scope>IDENTIFICATION</scope>
</reference>
<evidence type="ECO:0000313" key="2">
    <source>
        <dbReference type="Ensembl" id="ENSDLAP00005015786.2"/>
    </source>
</evidence>
<protein>
    <submittedName>
        <fullName evidence="2">Uncharacterized protein</fullName>
    </submittedName>
</protein>
<feature type="transmembrane region" description="Helical" evidence="1">
    <location>
        <begin position="20"/>
        <end position="39"/>
    </location>
</feature>